<sequence length="109" mass="11996">MVQIHDGEVYRIDCVANNMIASYGRSEFVPGAIITVRPYDLLQGEYESRFVAKSVSGDKWKFVLLNNPSVCLGFHGSPFDGDVLLSTVRDEETPIQSGWLTTGAATKNP</sequence>
<dbReference type="Proteomes" id="UP000030108">
    <property type="component" value="Unassembled WGS sequence"/>
</dbReference>
<organism evidence="1 2">
    <name type="scientific">Rhizoctonia solani AG-3 Rhs1AP</name>
    <dbReference type="NCBI Taxonomy" id="1086054"/>
    <lineage>
        <taxon>Eukaryota</taxon>
        <taxon>Fungi</taxon>
        <taxon>Dikarya</taxon>
        <taxon>Basidiomycota</taxon>
        <taxon>Agaricomycotina</taxon>
        <taxon>Agaricomycetes</taxon>
        <taxon>Cantharellales</taxon>
        <taxon>Ceratobasidiaceae</taxon>
        <taxon>Rhizoctonia</taxon>
    </lineage>
</organism>
<comment type="caution">
    <text evidence="1">The sequence shown here is derived from an EMBL/GenBank/DDBJ whole genome shotgun (WGS) entry which is preliminary data.</text>
</comment>
<evidence type="ECO:0000313" key="2">
    <source>
        <dbReference type="Proteomes" id="UP000030108"/>
    </source>
</evidence>
<dbReference type="EMBL" id="JATN01000208">
    <property type="protein sequence ID" value="EUC67590.1"/>
    <property type="molecule type" value="Genomic_DNA"/>
</dbReference>
<dbReference type="AlphaFoldDB" id="X8JUI3"/>
<name>X8JUI3_9AGAM</name>
<accession>X8JUI3</accession>
<gene>
    <name evidence="1" type="ORF">RSOL_554740</name>
</gene>
<reference evidence="2" key="1">
    <citation type="journal article" date="2014" name="Genome Announc.">
        <title>Draft genome sequence of the plant-pathogenic soil fungus Rhizoctonia solani anastomosis group 3 strain Rhs1AP.</title>
        <authorList>
            <person name="Cubeta M.A."/>
            <person name="Thomas E."/>
            <person name="Dean R.A."/>
            <person name="Jabaji S."/>
            <person name="Neate S.M."/>
            <person name="Tavantzis S."/>
            <person name="Toda T."/>
            <person name="Vilgalys R."/>
            <person name="Bharathan N."/>
            <person name="Fedorova-Abrams N."/>
            <person name="Pakala S.B."/>
            <person name="Pakala S.M."/>
            <person name="Zafar N."/>
            <person name="Joardar V."/>
            <person name="Losada L."/>
            <person name="Nierman W.C."/>
        </authorList>
    </citation>
    <scope>NUCLEOTIDE SEQUENCE [LARGE SCALE GENOMIC DNA]</scope>
    <source>
        <strain evidence="2">AG-3</strain>
    </source>
</reference>
<proteinExistence type="predicted"/>
<evidence type="ECO:0000313" key="1">
    <source>
        <dbReference type="EMBL" id="EUC67590.1"/>
    </source>
</evidence>
<protein>
    <submittedName>
        <fullName evidence="1">Uncharacterized protein</fullName>
    </submittedName>
</protein>